<dbReference type="InterPro" id="IPR003811">
    <property type="entry name" value="G3P_acylTferase_PlsY"/>
</dbReference>
<accession>A0A8J6NWZ7</accession>
<proteinExistence type="inferred from homology"/>
<evidence type="ECO:0000256" key="2">
    <source>
        <dbReference type="ARBA" id="ARBA00022516"/>
    </source>
</evidence>
<feature type="transmembrane region" description="Helical" evidence="10">
    <location>
        <begin position="116"/>
        <end position="139"/>
    </location>
</feature>
<comment type="subcellular location">
    <subcellularLocation>
        <location evidence="10">Cell membrane</location>
        <topology evidence="10">Multi-pass membrane protein</topology>
    </subcellularLocation>
</comment>
<keyword evidence="2 10" id="KW-0444">Lipid biosynthesis</keyword>
<comment type="caution">
    <text evidence="11">The sequence shown here is derived from an EMBL/GenBank/DDBJ whole genome shotgun (WGS) entry which is preliminary data.</text>
</comment>
<dbReference type="Proteomes" id="UP000605201">
    <property type="component" value="Unassembled WGS sequence"/>
</dbReference>
<name>A0A8J6NWZ7_9BACT</name>
<dbReference type="EMBL" id="JACNIG010000416">
    <property type="protein sequence ID" value="MBC8434323.1"/>
    <property type="molecule type" value="Genomic_DNA"/>
</dbReference>
<keyword evidence="8 10" id="KW-0594">Phospholipid biosynthesis</keyword>
<comment type="pathway">
    <text evidence="10">Lipid metabolism; phospholipid metabolism.</text>
</comment>
<evidence type="ECO:0000256" key="9">
    <source>
        <dbReference type="ARBA" id="ARBA00023264"/>
    </source>
</evidence>
<evidence type="ECO:0000256" key="4">
    <source>
        <dbReference type="ARBA" id="ARBA00022692"/>
    </source>
</evidence>
<feature type="transmembrane region" description="Helical" evidence="10">
    <location>
        <begin position="48"/>
        <end position="73"/>
    </location>
</feature>
<dbReference type="GO" id="GO:0008654">
    <property type="term" value="P:phospholipid biosynthetic process"/>
    <property type="evidence" value="ECO:0007669"/>
    <property type="project" value="UniProtKB-UniRule"/>
</dbReference>
<keyword evidence="3 10" id="KW-0808">Transferase</keyword>
<sequence>MLKFIALPFFAYLLGSIPWGLVLTRMFTSVDIRRHGSGNIGATNVRRLAGPALGALTLAGDMLKGAIPVWLALTITSPGDVQGEIYIAVVAFCAFAGHLYPVYLKFKDGGKGVATAAGCFFIISPAAGIVAILVFIMFVCWVDRVSAGSLAAAAVLPLAVWESSHSGIFTVCAAATTIFIYIRHKDNIKRLLAGTEPTISNLN</sequence>
<evidence type="ECO:0000256" key="1">
    <source>
        <dbReference type="ARBA" id="ARBA00022475"/>
    </source>
</evidence>
<keyword evidence="5 10" id="KW-1133">Transmembrane helix</keyword>
<dbReference type="PANTHER" id="PTHR30309:SF0">
    <property type="entry name" value="GLYCEROL-3-PHOSPHATE ACYLTRANSFERASE-RELATED"/>
    <property type="match status" value="1"/>
</dbReference>
<feature type="transmembrane region" description="Helical" evidence="10">
    <location>
        <begin position="159"/>
        <end position="182"/>
    </location>
</feature>
<comment type="catalytic activity">
    <reaction evidence="10">
        <text>an acyl phosphate + sn-glycerol 3-phosphate = a 1-acyl-sn-glycero-3-phosphate + phosphate</text>
        <dbReference type="Rhea" id="RHEA:34075"/>
        <dbReference type="ChEBI" id="CHEBI:43474"/>
        <dbReference type="ChEBI" id="CHEBI:57597"/>
        <dbReference type="ChEBI" id="CHEBI:57970"/>
        <dbReference type="ChEBI" id="CHEBI:59918"/>
        <dbReference type="EC" id="2.3.1.275"/>
    </reaction>
</comment>
<evidence type="ECO:0000256" key="10">
    <source>
        <dbReference type="HAMAP-Rule" id="MF_01043"/>
    </source>
</evidence>
<feature type="transmembrane region" description="Helical" evidence="10">
    <location>
        <begin position="85"/>
        <end position="104"/>
    </location>
</feature>
<gene>
    <name evidence="10 11" type="primary">plsY</name>
    <name evidence="11" type="ORF">H8D96_20635</name>
</gene>
<reference evidence="11 12" key="1">
    <citation type="submission" date="2020-08" db="EMBL/GenBank/DDBJ databases">
        <title>Bridging the membrane lipid divide: bacteria of the FCB group superphylum have the potential to synthesize archaeal ether lipids.</title>
        <authorList>
            <person name="Villanueva L."/>
            <person name="Von Meijenfeldt F.A.B."/>
            <person name="Westbye A.B."/>
            <person name="Yadav S."/>
            <person name="Hopmans E.C."/>
            <person name="Dutilh B.E."/>
            <person name="Sinninghe Damste J.S."/>
        </authorList>
    </citation>
    <scope>NUCLEOTIDE SEQUENCE [LARGE SCALE GENOMIC DNA]</scope>
    <source>
        <strain evidence="11">NIOZ-UU17</strain>
    </source>
</reference>
<comment type="subunit">
    <text evidence="10">Probably interacts with PlsX.</text>
</comment>
<keyword evidence="7 10" id="KW-0472">Membrane</keyword>
<evidence type="ECO:0000256" key="7">
    <source>
        <dbReference type="ARBA" id="ARBA00023136"/>
    </source>
</evidence>
<dbReference type="HAMAP" id="MF_01043">
    <property type="entry name" value="PlsY"/>
    <property type="match status" value="1"/>
</dbReference>
<evidence type="ECO:0000313" key="12">
    <source>
        <dbReference type="Proteomes" id="UP000605201"/>
    </source>
</evidence>
<evidence type="ECO:0000256" key="8">
    <source>
        <dbReference type="ARBA" id="ARBA00023209"/>
    </source>
</evidence>
<dbReference type="SMART" id="SM01207">
    <property type="entry name" value="G3P_acyltransf"/>
    <property type="match status" value="1"/>
</dbReference>
<comment type="similarity">
    <text evidence="10">Belongs to the PlsY family.</text>
</comment>
<feature type="transmembrane region" description="Helical" evidence="10">
    <location>
        <begin position="6"/>
        <end position="27"/>
    </location>
</feature>
<keyword evidence="11" id="KW-0012">Acyltransferase</keyword>
<dbReference type="PANTHER" id="PTHR30309">
    <property type="entry name" value="INNER MEMBRANE PROTEIN YGIH"/>
    <property type="match status" value="1"/>
</dbReference>
<dbReference type="UniPathway" id="UPA00085"/>
<dbReference type="GO" id="GO:0043772">
    <property type="term" value="F:acyl-phosphate glycerol-3-phosphate acyltransferase activity"/>
    <property type="evidence" value="ECO:0007669"/>
    <property type="project" value="UniProtKB-UniRule"/>
</dbReference>
<evidence type="ECO:0000313" key="11">
    <source>
        <dbReference type="EMBL" id="MBC8434323.1"/>
    </source>
</evidence>
<dbReference type="AlphaFoldDB" id="A0A8J6NWZ7"/>
<dbReference type="GO" id="GO:0005886">
    <property type="term" value="C:plasma membrane"/>
    <property type="evidence" value="ECO:0007669"/>
    <property type="project" value="UniProtKB-SubCell"/>
</dbReference>
<keyword evidence="4 10" id="KW-0812">Transmembrane</keyword>
<evidence type="ECO:0000256" key="3">
    <source>
        <dbReference type="ARBA" id="ARBA00022679"/>
    </source>
</evidence>
<evidence type="ECO:0000256" key="6">
    <source>
        <dbReference type="ARBA" id="ARBA00023098"/>
    </source>
</evidence>
<comment type="function">
    <text evidence="10">Catalyzes the transfer of an acyl group from acyl-phosphate (acyl-PO(4)) to glycerol-3-phosphate (G3P) to form lysophosphatidic acid (LPA). This enzyme utilizes acyl-phosphate as fatty acyl donor, but not acyl-CoA or acyl-ACP.</text>
</comment>
<organism evidence="11 12">
    <name type="scientific">Candidatus Desulfatibia vada</name>
    <dbReference type="NCBI Taxonomy" id="2841696"/>
    <lineage>
        <taxon>Bacteria</taxon>
        <taxon>Pseudomonadati</taxon>
        <taxon>Thermodesulfobacteriota</taxon>
        <taxon>Desulfobacteria</taxon>
        <taxon>Desulfobacterales</taxon>
        <taxon>Desulfobacterales incertae sedis</taxon>
        <taxon>Candidatus Desulfatibia</taxon>
    </lineage>
</organism>
<dbReference type="NCBIfam" id="TIGR00023">
    <property type="entry name" value="glycerol-3-phosphate 1-O-acyltransferase PlsY"/>
    <property type="match status" value="1"/>
</dbReference>
<protein>
    <recommendedName>
        <fullName evidence="10">Glycerol-3-phosphate acyltransferase</fullName>
    </recommendedName>
    <alternativeName>
        <fullName evidence="10">Acyl-PO4 G3P acyltransferase</fullName>
    </alternativeName>
    <alternativeName>
        <fullName evidence="10">Acyl-phosphate--glycerol-3-phosphate acyltransferase</fullName>
    </alternativeName>
    <alternativeName>
        <fullName evidence="10">G3P acyltransferase</fullName>
        <shortName evidence="10">GPAT</shortName>
        <ecNumber evidence="10">2.3.1.275</ecNumber>
    </alternativeName>
    <alternativeName>
        <fullName evidence="10">Lysophosphatidic acid synthase</fullName>
        <shortName evidence="10">LPA synthase</shortName>
    </alternativeName>
</protein>
<dbReference type="EC" id="2.3.1.275" evidence="10"/>
<evidence type="ECO:0000256" key="5">
    <source>
        <dbReference type="ARBA" id="ARBA00022989"/>
    </source>
</evidence>
<keyword evidence="6 10" id="KW-0443">Lipid metabolism</keyword>
<keyword evidence="1 10" id="KW-1003">Cell membrane</keyword>
<dbReference type="Pfam" id="PF02660">
    <property type="entry name" value="G3P_acyltransf"/>
    <property type="match status" value="1"/>
</dbReference>
<keyword evidence="9 10" id="KW-1208">Phospholipid metabolism</keyword>